<dbReference type="InterPro" id="IPR012337">
    <property type="entry name" value="RNaseH-like_sf"/>
</dbReference>
<proteinExistence type="predicted"/>
<reference evidence="3" key="1">
    <citation type="submission" date="2021-03" db="EMBL/GenBank/DDBJ databases">
        <title>Draft genome sequence of rust myrtle Austropuccinia psidii MF-1, a brazilian biotype.</title>
        <authorList>
            <person name="Quecine M.C."/>
            <person name="Pachon D.M.R."/>
            <person name="Bonatelli M.L."/>
            <person name="Correr F.H."/>
            <person name="Franceschini L.M."/>
            <person name="Leite T.F."/>
            <person name="Margarido G.R.A."/>
            <person name="Almeida C.A."/>
            <person name="Ferrarezi J.A."/>
            <person name="Labate C.A."/>
        </authorList>
    </citation>
    <scope>NUCLEOTIDE SEQUENCE</scope>
    <source>
        <strain evidence="3">MF-1</strain>
    </source>
</reference>
<dbReference type="Proteomes" id="UP000765509">
    <property type="component" value="Unassembled WGS sequence"/>
</dbReference>
<keyword evidence="4" id="KW-1185">Reference proteome</keyword>
<evidence type="ECO:0000256" key="1">
    <source>
        <dbReference type="SAM" id="MobiDB-lite"/>
    </source>
</evidence>
<organism evidence="3 4">
    <name type="scientific">Austropuccinia psidii MF-1</name>
    <dbReference type="NCBI Taxonomy" id="1389203"/>
    <lineage>
        <taxon>Eukaryota</taxon>
        <taxon>Fungi</taxon>
        <taxon>Dikarya</taxon>
        <taxon>Basidiomycota</taxon>
        <taxon>Pucciniomycotina</taxon>
        <taxon>Pucciniomycetes</taxon>
        <taxon>Pucciniales</taxon>
        <taxon>Sphaerophragmiaceae</taxon>
        <taxon>Austropuccinia</taxon>
    </lineage>
</organism>
<dbReference type="OrthoDB" id="3243659at2759"/>
<evidence type="ECO:0000259" key="2">
    <source>
        <dbReference type="Pfam" id="PF05699"/>
    </source>
</evidence>
<dbReference type="EMBL" id="AVOT02007424">
    <property type="protein sequence ID" value="MBW0483889.1"/>
    <property type="molecule type" value="Genomic_DNA"/>
</dbReference>
<dbReference type="InterPro" id="IPR008906">
    <property type="entry name" value="HATC_C_dom"/>
</dbReference>
<evidence type="ECO:0000313" key="4">
    <source>
        <dbReference type="Proteomes" id="UP000765509"/>
    </source>
</evidence>
<evidence type="ECO:0000313" key="3">
    <source>
        <dbReference type="EMBL" id="MBW0483889.1"/>
    </source>
</evidence>
<accession>A0A9Q3CH11</accession>
<protein>
    <recommendedName>
        <fullName evidence="2">HAT C-terminal dimerisation domain-containing protein</fullName>
    </recommendedName>
</protein>
<dbReference type="SUPFAM" id="SSF53098">
    <property type="entry name" value="Ribonuclease H-like"/>
    <property type="match status" value="1"/>
</dbReference>
<gene>
    <name evidence="3" type="ORF">O181_023604</name>
</gene>
<feature type="region of interest" description="Disordered" evidence="1">
    <location>
        <begin position="155"/>
        <end position="197"/>
    </location>
</feature>
<dbReference type="GO" id="GO:0046983">
    <property type="term" value="F:protein dimerization activity"/>
    <property type="evidence" value="ECO:0007669"/>
    <property type="project" value="InterPro"/>
</dbReference>
<name>A0A9Q3CH11_9BASI</name>
<sequence length="674" mass="76962">MKFFASHESSLANFGSSSNKLLKIFDDLEKKDSQPQPKIPPDSINPPEKASGLFDEMYPSFPNEGCSLENKLYLFFAEPTETKDTDIPLFWKTQGKFFPTLCFMACQYLAIPATSACPIGVCFLLWMQDLNIPASFSHFNASHNNRLRGQISIRTAQGSSSRMNPNRYQTESEGSEGTSQSGAFQQAKSPHSQDHGQADVDYTASMMMELESLALIVDPIFESMDDFIQDNKRFLNSVMKYFILSPSMELQEELPPRLINETSSSLCWILTGSPLKMVQTTLFVQLRSNILPTLEQHMVQLASFSPSGHLAQTYIPPIESIKATISSMHSVIKSLLQSINIGFRLRDVPEISQSQTLNTNGKITDELVTATRLLHFFTKIRTLFDAIRFLLSRVDIFPPGTCPILTYALGDGLAAFQKNTTKRTSEILLSVRELIDWLHHSDHSLSSFNINQTADGNSRDLRHFRMMIQDSEMSMDTEQIVQDATSDIGSETSSHDYALTTRAALDCAQTFIPIMKFSGLIVNYLFPSRTQKRLRKRLSSIEFFCQCEPCPQTFERYCSLLRFLDCFLQAIDQFSLNINTITGMMVNNKRFCVREIFRNQTQLRRVINHTQRCCDQMYECFDNFWNADIQNCSQELMDLVRQDREWIETWLAELRLYSQSYERSLSNATHQPSP</sequence>
<feature type="compositionally biased region" description="Low complexity" evidence="1">
    <location>
        <begin position="169"/>
        <end position="182"/>
    </location>
</feature>
<feature type="compositionally biased region" description="Polar residues" evidence="1">
    <location>
        <begin position="155"/>
        <end position="168"/>
    </location>
</feature>
<dbReference type="Pfam" id="PF05699">
    <property type="entry name" value="Dimer_Tnp_hAT"/>
    <property type="match status" value="1"/>
</dbReference>
<dbReference type="AlphaFoldDB" id="A0A9Q3CH11"/>
<comment type="caution">
    <text evidence="3">The sequence shown here is derived from an EMBL/GenBank/DDBJ whole genome shotgun (WGS) entry which is preliminary data.</text>
</comment>
<feature type="domain" description="HAT C-terminal dimerisation" evidence="2">
    <location>
        <begin position="78"/>
        <end position="116"/>
    </location>
</feature>